<name>C0EHB8_9FIRM</name>
<dbReference type="AlphaFoldDB" id="C0EHB8"/>
<organism evidence="1 2">
    <name type="scientific">[Clostridium] methylpentosum DSM 5476</name>
    <dbReference type="NCBI Taxonomy" id="537013"/>
    <lineage>
        <taxon>Bacteria</taxon>
        <taxon>Bacillati</taxon>
        <taxon>Bacillota</taxon>
        <taxon>Clostridia</taxon>
        <taxon>Eubacteriales</taxon>
        <taxon>Oscillospiraceae</taxon>
        <taxon>Oscillospiraceae incertae sedis</taxon>
    </lineage>
</organism>
<evidence type="ECO:0000313" key="2">
    <source>
        <dbReference type="Proteomes" id="UP000003340"/>
    </source>
</evidence>
<proteinExistence type="predicted"/>
<dbReference type="HOGENOM" id="CLU_2971383_0_0_9"/>
<gene>
    <name evidence="1" type="ORF">CLOSTMETH_03318</name>
</gene>
<keyword evidence="2" id="KW-1185">Reference proteome</keyword>
<comment type="caution">
    <text evidence="1">The sequence shown here is derived from an EMBL/GenBank/DDBJ whole genome shotgun (WGS) entry which is preliminary data.</text>
</comment>
<sequence length="58" mass="6751">MLIIYKIFQKGRISGLLSRLFLILIEKGEFCVIKKFSTPEDSLFTSQRAKGVSRRFHC</sequence>
<accession>C0EHB8</accession>
<dbReference type="STRING" id="537013.CLOSTMETH_03318"/>
<protein>
    <submittedName>
        <fullName evidence="1">Uncharacterized protein</fullName>
    </submittedName>
</protein>
<dbReference type="Proteomes" id="UP000003340">
    <property type="component" value="Unassembled WGS sequence"/>
</dbReference>
<reference evidence="1 2" key="1">
    <citation type="submission" date="2009-01" db="EMBL/GenBank/DDBJ databases">
        <authorList>
            <person name="Fulton L."/>
            <person name="Clifton S."/>
            <person name="Fulton B."/>
            <person name="Xu J."/>
            <person name="Minx P."/>
            <person name="Pepin K.H."/>
            <person name="Johnson M."/>
            <person name="Bhonagiri V."/>
            <person name="Nash W.E."/>
            <person name="Mardis E.R."/>
            <person name="Wilson R.K."/>
        </authorList>
    </citation>
    <scope>NUCLEOTIDE SEQUENCE [LARGE SCALE GENOMIC DNA]</scope>
    <source>
        <strain evidence="1 2">DSM 5476</strain>
    </source>
</reference>
<evidence type="ECO:0000313" key="1">
    <source>
        <dbReference type="EMBL" id="EEG29205.1"/>
    </source>
</evidence>
<reference evidence="1 2" key="2">
    <citation type="submission" date="2009-02" db="EMBL/GenBank/DDBJ databases">
        <title>Draft genome sequence of Clostridium methylpentosum (DSM 5476).</title>
        <authorList>
            <person name="Sudarsanam P."/>
            <person name="Ley R."/>
            <person name="Guruge J."/>
            <person name="Turnbaugh P.J."/>
            <person name="Mahowald M."/>
            <person name="Liep D."/>
            <person name="Gordon J."/>
        </authorList>
    </citation>
    <scope>NUCLEOTIDE SEQUENCE [LARGE SCALE GENOMIC DNA]</scope>
    <source>
        <strain evidence="1 2">DSM 5476</strain>
    </source>
</reference>
<dbReference type="EMBL" id="ACEC01000115">
    <property type="protein sequence ID" value="EEG29205.1"/>
    <property type="molecule type" value="Genomic_DNA"/>
</dbReference>